<name>A0A6C0J9Y3_9ZZZZ</name>
<reference evidence="1" key="1">
    <citation type="journal article" date="2020" name="Nature">
        <title>Giant virus diversity and host interactions through global metagenomics.</title>
        <authorList>
            <person name="Schulz F."/>
            <person name="Roux S."/>
            <person name="Paez-Espino D."/>
            <person name="Jungbluth S."/>
            <person name="Walsh D.A."/>
            <person name="Denef V.J."/>
            <person name="McMahon K.D."/>
            <person name="Konstantinidis K.T."/>
            <person name="Eloe-Fadrosh E.A."/>
            <person name="Kyrpides N.C."/>
            <person name="Woyke T."/>
        </authorList>
    </citation>
    <scope>NUCLEOTIDE SEQUENCE</scope>
    <source>
        <strain evidence="1">GVMAG-M-3300025860-20</strain>
    </source>
</reference>
<dbReference type="EMBL" id="MN740327">
    <property type="protein sequence ID" value="QHU00434.1"/>
    <property type="molecule type" value="Genomic_DNA"/>
</dbReference>
<organism evidence="1">
    <name type="scientific">viral metagenome</name>
    <dbReference type="NCBI Taxonomy" id="1070528"/>
    <lineage>
        <taxon>unclassified sequences</taxon>
        <taxon>metagenomes</taxon>
        <taxon>organismal metagenomes</taxon>
    </lineage>
</organism>
<proteinExistence type="predicted"/>
<evidence type="ECO:0000313" key="1">
    <source>
        <dbReference type="EMBL" id="QHU00434.1"/>
    </source>
</evidence>
<dbReference type="AlphaFoldDB" id="A0A6C0J9Y3"/>
<protein>
    <submittedName>
        <fullName evidence="1">Uncharacterized protein</fullName>
    </submittedName>
</protein>
<sequence length="89" mass="10546">MLYKHHKHIISEDIKQEYGLKRCSYILHTLSKSVPCTGFVRPTPWFGIVVCDTCKDLYCQFCSKKHKGICKDINLRDKTIREGWVKKWD</sequence>
<accession>A0A6C0J9Y3</accession>